<dbReference type="GO" id="GO:0006357">
    <property type="term" value="P:regulation of transcription by RNA polymerase II"/>
    <property type="evidence" value="ECO:0000318"/>
    <property type="project" value="GO_Central"/>
</dbReference>
<dbReference type="Pfam" id="PF00010">
    <property type="entry name" value="HLH"/>
    <property type="match status" value="1"/>
</dbReference>
<evidence type="ECO:0000256" key="2">
    <source>
        <dbReference type="ARBA" id="ARBA00023015"/>
    </source>
</evidence>
<feature type="region of interest" description="Disordered" evidence="5">
    <location>
        <begin position="1"/>
        <end position="20"/>
    </location>
</feature>
<accession>B9SHB6</accession>
<dbReference type="SUPFAM" id="SSF47459">
    <property type="entry name" value="HLH, helix-loop-helix DNA-binding domain"/>
    <property type="match status" value="1"/>
</dbReference>
<dbReference type="STRING" id="3988.B9SHB6"/>
<feature type="compositionally biased region" description="Polar residues" evidence="5">
    <location>
        <begin position="1"/>
        <end position="11"/>
    </location>
</feature>
<dbReference type="GO" id="GO:0046983">
    <property type="term" value="F:protein dimerization activity"/>
    <property type="evidence" value="ECO:0007669"/>
    <property type="project" value="InterPro"/>
</dbReference>
<dbReference type="eggNOG" id="ENOG502STRJ">
    <property type="taxonomic scope" value="Eukaryota"/>
</dbReference>
<sequence>MEKNTSSSIRLQRSMKERDRRTQMRHLLSSLASVLSPQLPKVSMHLLLDEAISHVKQMHARIDELKLRKAQAAEGYVQISRMDDQVAEDNNLRIVRPVLDIRSTAHDSILEVNLISGLNKNFKLHDVICVRQEEGAQVTSFSSHKVGDRVIYTIKFQAFCPRIGIETVRVHERLKGLIVPGLVTPTRSS</sequence>
<dbReference type="Gene3D" id="4.10.280.10">
    <property type="entry name" value="Helix-loop-helix DNA-binding domain"/>
    <property type="match status" value="1"/>
</dbReference>
<keyword evidence="2" id="KW-0805">Transcription regulation</keyword>
<dbReference type="InterPro" id="IPR015660">
    <property type="entry name" value="MASH1/Ascl1a-like"/>
</dbReference>
<dbReference type="Proteomes" id="UP000008311">
    <property type="component" value="Unassembled WGS sequence"/>
</dbReference>
<dbReference type="GO" id="GO:0000977">
    <property type="term" value="F:RNA polymerase II transcription regulatory region sequence-specific DNA binding"/>
    <property type="evidence" value="ECO:0000318"/>
    <property type="project" value="GO_Central"/>
</dbReference>
<keyword evidence="3" id="KW-0804">Transcription</keyword>
<dbReference type="OrthoDB" id="1870484at2759"/>
<dbReference type="GO" id="GO:0000981">
    <property type="term" value="F:DNA-binding transcription factor activity, RNA polymerase II-specific"/>
    <property type="evidence" value="ECO:0000318"/>
    <property type="project" value="GO_Central"/>
</dbReference>
<proteinExistence type="predicted"/>
<evidence type="ECO:0000256" key="1">
    <source>
        <dbReference type="ARBA" id="ARBA00004123"/>
    </source>
</evidence>
<keyword evidence="4" id="KW-0539">Nucleus</keyword>
<evidence type="ECO:0000256" key="4">
    <source>
        <dbReference type="ARBA" id="ARBA00023242"/>
    </source>
</evidence>
<keyword evidence="8" id="KW-1185">Reference proteome</keyword>
<dbReference type="PROSITE" id="PS50888">
    <property type="entry name" value="BHLH"/>
    <property type="match status" value="1"/>
</dbReference>
<dbReference type="EMBL" id="EQ973961">
    <property type="protein sequence ID" value="EEF37023.1"/>
    <property type="molecule type" value="Genomic_DNA"/>
</dbReference>
<evidence type="ECO:0000313" key="8">
    <source>
        <dbReference type="Proteomes" id="UP000008311"/>
    </source>
</evidence>
<dbReference type="OMA" id="TCHHAGD"/>
<reference evidence="8" key="1">
    <citation type="journal article" date="2010" name="Nat. Biotechnol.">
        <title>Draft genome sequence of the oilseed species Ricinus communis.</title>
        <authorList>
            <person name="Chan A.P."/>
            <person name="Crabtree J."/>
            <person name="Zhao Q."/>
            <person name="Lorenzi H."/>
            <person name="Orvis J."/>
            <person name="Puiu D."/>
            <person name="Melake-Berhan A."/>
            <person name="Jones K.M."/>
            <person name="Redman J."/>
            <person name="Chen G."/>
            <person name="Cahoon E.B."/>
            <person name="Gedil M."/>
            <person name="Stanke M."/>
            <person name="Haas B.J."/>
            <person name="Wortman J.R."/>
            <person name="Fraser-Liggett C.M."/>
            <person name="Ravel J."/>
            <person name="Rabinowicz P.D."/>
        </authorList>
    </citation>
    <scope>NUCLEOTIDE SEQUENCE [LARGE SCALE GENOMIC DNA]</scope>
    <source>
        <strain evidence="8">cv. Hale</strain>
    </source>
</reference>
<dbReference type="InterPro" id="IPR011598">
    <property type="entry name" value="bHLH_dom"/>
</dbReference>
<gene>
    <name evidence="7" type="ORF">RCOM_0528620</name>
</gene>
<protein>
    <submittedName>
        <fullName evidence="7">Transcription factor, putative</fullName>
    </submittedName>
</protein>
<dbReference type="PANTHER" id="PTHR13935:SF118">
    <property type="entry name" value="BHLH DOMAIN-CONTAINING PROTEIN"/>
    <property type="match status" value="1"/>
</dbReference>
<dbReference type="InParanoid" id="B9SHB6"/>
<organism evidence="7 8">
    <name type="scientific">Ricinus communis</name>
    <name type="common">Castor bean</name>
    <dbReference type="NCBI Taxonomy" id="3988"/>
    <lineage>
        <taxon>Eukaryota</taxon>
        <taxon>Viridiplantae</taxon>
        <taxon>Streptophyta</taxon>
        <taxon>Embryophyta</taxon>
        <taxon>Tracheophyta</taxon>
        <taxon>Spermatophyta</taxon>
        <taxon>Magnoliopsida</taxon>
        <taxon>eudicotyledons</taxon>
        <taxon>Gunneridae</taxon>
        <taxon>Pentapetalae</taxon>
        <taxon>rosids</taxon>
        <taxon>fabids</taxon>
        <taxon>Malpighiales</taxon>
        <taxon>Euphorbiaceae</taxon>
        <taxon>Acalyphoideae</taxon>
        <taxon>Acalypheae</taxon>
        <taxon>Ricinus</taxon>
    </lineage>
</organism>
<evidence type="ECO:0000256" key="3">
    <source>
        <dbReference type="ARBA" id="ARBA00023163"/>
    </source>
</evidence>
<evidence type="ECO:0000313" key="7">
    <source>
        <dbReference type="EMBL" id="EEF37023.1"/>
    </source>
</evidence>
<feature type="domain" description="BHLH" evidence="6">
    <location>
        <begin position="8"/>
        <end position="58"/>
    </location>
</feature>
<dbReference type="AlphaFoldDB" id="B9SHB6"/>
<dbReference type="InterPro" id="IPR036638">
    <property type="entry name" value="HLH_DNA-bd_sf"/>
</dbReference>
<dbReference type="PANTHER" id="PTHR13935">
    <property type="entry name" value="ACHAETE-SCUTE TRANSCRIPTION FACTOR-RELATED"/>
    <property type="match status" value="1"/>
</dbReference>
<evidence type="ECO:0000256" key="5">
    <source>
        <dbReference type="SAM" id="MobiDB-lite"/>
    </source>
</evidence>
<dbReference type="FunCoup" id="B9SHB6">
    <property type="interactions" value="61"/>
</dbReference>
<name>B9SHB6_RICCO</name>
<evidence type="ECO:0000259" key="6">
    <source>
        <dbReference type="PROSITE" id="PS50888"/>
    </source>
</evidence>
<dbReference type="GO" id="GO:0090575">
    <property type="term" value="C:RNA polymerase II transcription regulator complex"/>
    <property type="evidence" value="ECO:0000318"/>
    <property type="project" value="GO_Central"/>
</dbReference>
<comment type="subcellular location">
    <subcellularLocation>
        <location evidence="1">Nucleus</location>
    </subcellularLocation>
</comment>